<proteinExistence type="predicted"/>
<dbReference type="Gene3D" id="1.10.1900.10">
    <property type="entry name" value="c-terminal domain of poly(a) binding protein"/>
    <property type="match status" value="1"/>
</dbReference>
<name>A0AA87UTG4_9MICO</name>
<dbReference type="Proteomes" id="UP000321749">
    <property type="component" value="Unassembled WGS sequence"/>
</dbReference>
<gene>
    <name evidence="1" type="ORF">ABA31_30100</name>
</gene>
<dbReference type="SUPFAM" id="SSF158560">
    <property type="entry name" value="BH3980-like"/>
    <property type="match status" value="1"/>
</dbReference>
<organism evidence="1 2">
    <name type="scientific">Agrococcus baldri</name>
    <dbReference type="NCBI Taxonomy" id="153730"/>
    <lineage>
        <taxon>Bacteria</taxon>
        <taxon>Bacillati</taxon>
        <taxon>Actinomycetota</taxon>
        <taxon>Actinomycetes</taxon>
        <taxon>Micrococcales</taxon>
        <taxon>Microbacteriaceae</taxon>
        <taxon>Agrococcus</taxon>
    </lineage>
</organism>
<accession>A0AA87UTG4</accession>
<dbReference type="Pfam" id="PF06304">
    <property type="entry name" value="DUF1048"/>
    <property type="match status" value="1"/>
</dbReference>
<dbReference type="InterPro" id="IPR008316">
    <property type="entry name" value="UCP029876"/>
</dbReference>
<reference evidence="1 2" key="1">
    <citation type="submission" date="2019-07" db="EMBL/GenBank/DDBJ databases">
        <title>Whole genome shotgun sequence of Agrococcus baldri NBRC 103055.</title>
        <authorList>
            <person name="Hosoyama A."/>
            <person name="Uohara A."/>
            <person name="Ohji S."/>
            <person name="Ichikawa N."/>
        </authorList>
    </citation>
    <scope>NUCLEOTIDE SEQUENCE [LARGE SCALE GENOMIC DNA]</scope>
    <source>
        <strain evidence="1 2">NBRC 103055</strain>
    </source>
</reference>
<keyword evidence="2" id="KW-1185">Reference proteome</keyword>
<dbReference type="EMBL" id="BJUU01000037">
    <property type="protein sequence ID" value="GEK81659.1"/>
    <property type="molecule type" value="Genomic_DNA"/>
</dbReference>
<evidence type="ECO:0000313" key="1">
    <source>
        <dbReference type="EMBL" id="GEK81659.1"/>
    </source>
</evidence>
<dbReference type="RefSeq" id="WP_146797653.1">
    <property type="nucleotide sequence ID" value="NZ_BJUU01000037.1"/>
</dbReference>
<dbReference type="AlphaFoldDB" id="A0AA87UTG4"/>
<sequence length="126" mass="14098">MARNWIETVTGSFDDKRRWRAYKQRKAQLPTPYRTAIDGVERYLMYSASIVKGDVMMQMVEDLLDLFEGAAADGTAIRDIVGDDPVEFADAFAATYADGQWIAKERKRLNDAIDAAADETAGTEQP</sequence>
<evidence type="ECO:0008006" key="3">
    <source>
        <dbReference type="Google" id="ProtNLM"/>
    </source>
</evidence>
<protein>
    <recommendedName>
        <fullName evidence="3">DNA-binding ferritin-like protein (Dps family)</fullName>
    </recommendedName>
</protein>
<comment type="caution">
    <text evidence="1">The sequence shown here is derived from an EMBL/GenBank/DDBJ whole genome shotgun (WGS) entry which is preliminary data.</text>
</comment>
<evidence type="ECO:0000313" key="2">
    <source>
        <dbReference type="Proteomes" id="UP000321749"/>
    </source>
</evidence>